<keyword evidence="4" id="KW-1185">Reference proteome</keyword>
<dbReference type="PANTHER" id="PTHR34488:SF1">
    <property type="entry name" value="SI:CH211-245H14.1-RELATED"/>
    <property type="match status" value="1"/>
</dbReference>
<evidence type="ECO:0000313" key="4">
    <source>
        <dbReference type="Proteomes" id="UP001178461"/>
    </source>
</evidence>
<dbReference type="EMBL" id="OX395128">
    <property type="protein sequence ID" value="CAI5771556.1"/>
    <property type="molecule type" value="Genomic_DNA"/>
</dbReference>
<protein>
    <submittedName>
        <fullName evidence="3">Uncharacterized protein</fullName>
    </submittedName>
</protein>
<evidence type="ECO:0000256" key="1">
    <source>
        <dbReference type="SAM" id="Coils"/>
    </source>
</evidence>
<proteinExistence type="predicted"/>
<gene>
    <name evidence="3" type="ORF">PODLI_1B042700</name>
</gene>
<feature type="compositionally biased region" description="Polar residues" evidence="2">
    <location>
        <begin position="63"/>
        <end position="98"/>
    </location>
</feature>
<organism evidence="3 4">
    <name type="scientific">Podarcis lilfordi</name>
    <name type="common">Lilford's wall lizard</name>
    <dbReference type="NCBI Taxonomy" id="74358"/>
    <lineage>
        <taxon>Eukaryota</taxon>
        <taxon>Metazoa</taxon>
        <taxon>Chordata</taxon>
        <taxon>Craniata</taxon>
        <taxon>Vertebrata</taxon>
        <taxon>Euteleostomi</taxon>
        <taxon>Lepidosauria</taxon>
        <taxon>Squamata</taxon>
        <taxon>Bifurcata</taxon>
        <taxon>Unidentata</taxon>
        <taxon>Episquamata</taxon>
        <taxon>Laterata</taxon>
        <taxon>Lacertibaenia</taxon>
        <taxon>Lacertidae</taxon>
        <taxon>Podarcis</taxon>
    </lineage>
</organism>
<evidence type="ECO:0000256" key="2">
    <source>
        <dbReference type="SAM" id="MobiDB-lite"/>
    </source>
</evidence>
<sequence>MSGGWGDQSKAEKPPRQASRSQGHLLCSQRREQGQAESRGGSPSKRTSSRAEKGSLDSEPQPLKSNSRYYSPMGGTSSQTKTNPPQSEVQRWEQSQAESRGGSPSKRTLSRAEKDSLDSEPQDQVQDTAESGSCTTANGASSQTEAGSLESQLQTLRGSLHPLASKFLQAQEVVVRIAAQLLADDQPLRSSLPATKPNLLEANQWLRRQLSEQKELVFQLRETNRQLQSIQEEQTTRRLEENRQLQEQKEKVSRLLEEKQQVQEKLEDQEKLVSELLGKNGELQQELEKKDIRVSHLVQENDWLRQENARLQRSPGSQRWTSSSWPSSAPTLTAFPVQVWTTGQTGGCEKDIVNDVSKLLAGHGISLQQEGYEEKSDRFLLLFCPVSSRVGSDTLCALAALNRVRKAVLVVLHHKPKGSTQEILDTQRQVQHEALVRTVHACYSIQDGFYPCEMNEAAVASVAKAIQEQRRS</sequence>
<evidence type="ECO:0000313" key="3">
    <source>
        <dbReference type="EMBL" id="CAI5771556.1"/>
    </source>
</evidence>
<feature type="coiled-coil region" evidence="1">
    <location>
        <begin position="213"/>
        <end position="286"/>
    </location>
</feature>
<dbReference type="PANTHER" id="PTHR34488">
    <property type="entry name" value="SI:CH211-245H14.1-RELATED"/>
    <property type="match status" value="1"/>
</dbReference>
<feature type="compositionally biased region" description="Polar residues" evidence="2">
    <location>
        <begin position="122"/>
        <end position="150"/>
    </location>
</feature>
<feature type="region of interest" description="Disordered" evidence="2">
    <location>
        <begin position="1"/>
        <end position="150"/>
    </location>
</feature>
<keyword evidence="1" id="KW-0175">Coiled coil</keyword>
<accession>A0AA35K5M8</accession>
<dbReference type="Proteomes" id="UP001178461">
    <property type="component" value="Chromosome 3"/>
</dbReference>
<name>A0AA35K5M8_9SAUR</name>
<dbReference type="AlphaFoldDB" id="A0AA35K5M8"/>
<reference evidence="3" key="1">
    <citation type="submission" date="2022-12" db="EMBL/GenBank/DDBJ databases">
        <authorList>
            <person name="Alioto T."/>
            <person name="Alioto T."/>
            <person name="Gomez Garrido J."/>
        </authorList>
    </citation>
    <scope>NUCLEOTIDE SEQUENCE</scope>
</reference>